<dbReference type="InterPro" id="IPR049470">
    <property type="entry name" value="TRM61_C"/>
</dbReference>
<feature type="region of interest" description="Disordered" evidence="5">
    <location>
        <begin position="362"/>
        <end position="381"/>
    </location>
</feature>
<dbReference type="Gene3D" id="3.40.50.150">
    <property type="entry name" value="Vaccinia Virus protein VP39"/>
    <property type="match status" value="1"/>
</dbReference>
<dbReference type="PROSITE" id="PS51620">
    <property type="entry name" value="SAM_TRM61"/>
    <property type="match status" value="1"/>
</dbReference>
<evidence type="ECO:0000256" key="3">
    <source>
        <dbReference type="ARBA" id="ARBA00022691"/>
    </source>
</evidence>
<dbReference type="Proteomes" id="UP000824496">
    <property type="component" value="Chromosome"/>
</dbReference>
<evidence type="ECO:0000256" key="2">
    <source>
        <dbReference type="ARBA" id="ARBA00022679"/>
    </source>
</evidence>
<name>A0ABN6K801_9ACTO</name>
<dbReference type="InterPro" id="IPR029063">
    <property type="entry name" value="SAM-dependent_MTases_sf"/>
</dbReference>
<dbReference type="EMBL" id="AP025017">
    <property type="protein sequence ID" value="BDA65443.1"/>
    <property type="molecule type" value="Genomic_DNA"/>
</dbReference>
<organism evidence="7 8">
    <name type="scientific">Actinomyces capricornis</name>
    <dbReference type="NCBI Taxonomy" id="2755559"/>
    <lineage>
        <taxon>Bacteria</taxon>
        <taxon>Bacillati</taxon>
        <taxon>Actinomycetota</taxon>
        <taxon>Actinomycetes</taxon>
        <taxon>Actinomycetales</taxon>
        <taxon>Actinomycetaceae</taxon>
        <taxon>Actinomyces</taxon>
    </lineage>
</organism>
<keyword evidence="4" id="KW-0819">tRNA processing</keyword>
<feature type="region of interest" description="Disordered" evidence="5">
    <location>
        <begin position="56"/>
        <end position="82"/>
    </location>
</feature>
<sequence length="431" mass="46564">MQNAMTLHSLSAPRTRILGWSLGRRVLGGRGATPSAVARTAPALARRAWGLANSPGGHRLHLMTSSSPSAPSPQDALPSAHQPLPRTATQDVLGQAGRRGPFRYGERLQVTDSKGRKSTFVLDERGYFQSVRGSFYHRDVVGLAEGSVITTDTGHELLLLRPLLADYVLSMPRGAQVVYAKDSGQIIALGDIFPGARVLEAGVGSGALTMNLLSAIGHSGRLISIERREDFAHIAASNVDSWFGGHHPAWELRTGDFADVVEACVEPASIDRIVLDMLAPWENVEAGARALAPGGVYLAYVATVTQLSRTVEALRHSGLFTEPESWESMVRTWNVDGLAVRPDHRMVAHTGFLLSARRLAPGSQPLTRKRPPARGAYDEGGYWLPEDVKERTSTDKKVRRVLRDTRAKQPDDATPVLPGTPQPAQSGGSHD</sequence>
<evidence type="ECO:0000256" key="1">
    <source>
        <dbReference type="ARBA" id="ARBA00022603"/>
    </source>
</evidence>
<dbReference type="Gene3D" id="3.10.330.20">
    <property type="match status" value="1"/>
</dbReference>
<evidence type="ECO:0000259" key="6">
    <source>
        <dbReference type="Pfam" id="PF08704"/>
    </source>
</evidence>
<evidence type="ECO:0000313" key="7">
    <source>
        <dbReference type="EMBL" id="BDA65443.1"/>
    </source>
</evidence>
<evidence type="ECO:0000256" key="4">
    <source>
        <dbReference type="ARBA" id="ARBA00022694"/>
    </source>
</evidence>
<feature type="compositionally biased region" description="Low complexity" evidence="5">
    <location>
        <begin position="65"/>
        <end position="80"/>
    </location>
</feature>
<dbReference type="InterPro" id="IPR014816">
    <property type="entry name" value="tRNA_MeTrfase_Gcd14"/>
</dbReference>
<dbReference type="SUPFAM" id="SSF53335">
    <property type="entry name" value="S-adenosyl-L-methionine-dependent methyltransferases"/>
    <property type="match status" value="1"/>
</dbReference>
<dbReference type="Pfam" id="PF08704">
    <property type="entry name" value="GCD14"/>
    <property type="match status" value="1"/>
</dbReference>
<keyword evidence="2" id="KW-0808">Transferase</keyword>
<keyword evidence="3" id="KW-0949">S-adenosyl-L-methionine</keyword>
<keyword evidence="1" id="KW-0489">Methyltransferase</keyword>
<proteinExistence type="predicted"/>
<dbReference type="PANTHER" id="PTHR12133:SF1">
    <property type="entry name" value="TRNA (ADENINE(58)-N(1))-METHYLTRANSFERASE, MITOCHONDRIAL"/>
    <property type="match status" value="1"/>
</dbReference>
<evidence type="ECO:0000256" key="5">
    <source>
        <dbReference type="SAM" id="MobiDB-lite"/>
    </source>
</evidence>
<protein>
    <recommendedName>
        <fullName evidence="6">tRNA (adenine(58)-N(1))-methyltransferase catalytic subunit TRM61 C-terminal domain-containing protein</fullName>
    </recommendedName>
</protein>
<feature type="domain" description="tRNA (adenine(58)-N(1))-methyltransferase catalytic subunit TRM61 C-terminal" evidence="6">
    <location>
        <begin position="167"/>
        <end position="335"/>
    </location>
</feature>
<dbReference type="Pfam" id="PF14801">
    <property type="entry name" value="TrmI-like_N"/>
    <property type="match status" value="1"/>
</dbReference>
<accession>A0ABN6K801</accession>
<dbReference type="CDD" id="cd02440">
    <property type="entry name" value="AdoMet_MTases"/>
    <property type="match status" value="1"/>
</dbReference>
<evidence type="ECO:0000313" key="8">
    <source>
        <dbReference type="Proteomes" id="UP000824496"/>
    </source>
</evidence>
<keyword evidence="8" id="KW-1185">Reference proteome</keyword>
<feature type="compositionally biased region" description="Basic and acidic residues" evidence="5">
    <location>
        <begin position="388"/>
        <end position="411"/>
    </location>
</feature>
<dbReference type="PANTHER" id="PTHR12133">
    <property type="entry name" value="TRNA (ADENINE(58)-N(1))-METHYLTRANSFERASE"/>
    <property type="match status" value="1"/>
</dbReference>
<gene>
    <name evidence="7" type="ORF">MANAM107_22770</name>
</gene>
<reference evidence="7 8" key="1">
    <citation type="submission" date="2021-08" db="EMBL/GenBank/DDBJ databases">
        <title>Whole genome sequence of novel Actinomyces species strain MAS-1.</title>
        <authorList>
            <person name="Saito M."/>
            <person name="Kuwahara N."/>
            <person name="Takizawa T."/>
            <person name="Gotouda H."/>
            <person name="Ochiai T."/>
        </authorList>
    </citation>
    <scope>NUCLEOTIDE SEQUENCE [LARGE SCALE GENOMIC DNA]</scope>
    <source>
        <strain evidence="7 8">MAS-1</strain>
    </source>
</reference>
<feature type="compositionally biased region" description="Polar residues" evidence="5">
    <location>
        <begin position="422"/>
        <end position="431"/>
    </location>
</feature>
<feature type="region of interest" description="Disordered" evidence="5">
    <location>
        <begin position="388"/>
        <end position="431"/>
    </location>
</feature>